<dbReference type="AlphaFoldDB" id="A0A7K4EAC0"/>
<keyword evidence="2" id="KW-1185">Reference proteome</keyword>
<dbReference type="Proteomes" id="UP000010448">
    <property type="component" value="Unassembled WGS sequence"/>
</dbReference>
<sequence length="337" mass="37112">MAVVNSSEIQGIWRALSEATTTPGWRTIDLLKAGTCQLKVARHSPSNEEAVLIGFATTKIPIASRLPKGQGFRMARANLRGALDSHQWLAIIRQPSGSQDLFAAVACDLARLISHSDNIPESQIYQHLLARVRGWQEFMRRGQDGLSGEAEQGLVGELVLILKSIEQGVMPFSIIDAWRGPQKGLHDFLFATGSIEVKSTIATEGFPVSITSLDQLDDSQSSPLYLFGVRLEVTNAGMNLPSFVNTLRAIINTDASTSKKFESSLVDAGYFDIHEDFYVRHFSVSEIKIMLVDSDFPRLTSANVPAEVKWAKYQLDISAATIKTEPLAYILRTLGVY</sequence>
<dbReference type="EMBL" id="AMWJ02000001">
    <property type="protein sequence ID" value="NNJ14573.1"/>
    <property type="molecule type" value="Genomic_DNA"/>
</dbReference>
<reference evidence="1 2" key="1">
    <citation type="journal article" date="2013" name="Genome Announc.">
        <title>Genome Sequence of Naphthalene-Degrading Soil Bacterium Pseudomonas putida CSV86.</title>
        <authorList>
            <person name="Phale P.S."/>
            <person name="Paliwal V."/>
            <person name="Raju S.C."/>
            <person name="Modak A."/>
            <person name="Purohit H.J."/>
        </authorList>
    </citation>
    <scope>NUCLEOTIDE SEQUENCE [LARGE SCALE GENOMIC DNA]</scope>
    <source>
        <strain evidence="1 2">CSV86</strain>
    </source>
</reference>
<accession>A0A7K4EAC0</accession>
<comment type="caution">
    <text evidence="1">The sequence shown here is derived from an EMBL/GenBank/DDBJ whole genome shotgun (WGS) entry which is preliminary data.</text>
</comment>
<dbReference type="OrthoDB" id="2808696at2"/>
<dbReference type="Pfam" id="PF14390">
    <property type="entry name" value="DUF4420"/>
    <property type="match status" value="1"/>
</dbReference>
<name>A0A7K4EAC0_9PSED</name>
<protein>
    <submittedName>
        <fullName evidence="1">PD-(D/E)XK motif protein</fullName>
    </submittedName>
</protein>
<dbReference type="RefSeq" id="WP_037058887.1">
    <property type="nucleotide sequence ID" value="NZ_AMWJ02000001.1"/>
</dbReference>
<gene>
    <name evidence="1" type="ORF">CSV86_004580</name>
</gene>
<evidence type="ECO:0000313" key="2">
    <source>
        <dbReference type="Proteomes" id="UP000010448"/>
    </source>
</evidence>
<dbReference type="InterPro" id="IPR025534">
    <property type="entry name" value="DUF4420"/>
</dbReference>
<proteinExistence type="predicted"/>
<organism evidence="1 2">
    <name type="scientific">Pseudomonas bharatica CSV86</name>
    <dbReference type="NCBI Taxonomy" id="1005395"/>
    <lineage>
        <taxon>Bacteria</taxon>
        <taxon>Pseudomonadati</taxon>
        <taxon>Pseudomonadota</taxon>
        <taxon>Gammaproteobacteria</taxon>
        <taxon>Pseudomonadales</taxon>
        <taxon>Pseudomonadaceae</taxon>
        <taxon>Pseudomonas</taxon>
        <taxon>Pseudomonas bharatica</taxon>
    </lineage>
</organism>
<evidence type="ECO:0000313" key="1">
    <source>
        <dbReference type="EMBL" id="NNJ14573.1"/>
    </source>
</evidence>